<organism evidence="1 2">
    <name type="scientific">Tistlia consotensis USBA 355</name>
    <dbReference type="NCBI Taxonomy" id="560819"/>
    <lineage>
        <taxon>Bacteria</taxon>
        <taxon>Pseudomonadati</taxon>
        <taxon>Pseudomonadota</taxon>
        <taxon>Alphaproteobacteria</taxon>
        <taxon>Rhodospirillales</taxon>
        <taxon>Rhodovibrionaceae</taxon>
        <taxon>Tistlia</taxon>
    </lineage>
</organism>
<keyword evidence="2" id="KW-1185">Reference proteome</keyword>
<sequence>MAERLDALLVLWRLVACVRRQRTIPAAVKLELRSWALAATAALQDRPLPAAGRLDQDEARAITWSLLDALDAAGIPHADVAAFFNSHARKGHR</sequence>
<proteinExistence type="predicted"/>
<name>A0A1Y6CY54_9PROT</name>
<evidence type="ECO:0000313" key="2">
    <source>
        <dbReference type="Proteomes" id="UP000192917"/>
    </source>
</evidence>
<dbReference type="STRING" id="560819.SAMN05428998_1833"/>
<dbReference type="AlphaFoldDB" id="A0A1Y6CY54"/>
<dbReference type="Proteomes" id="UP000192917">
    <property type="component" value="Unassembled WGS sequence"/>
</dbReference>
<reference evidence="1 2" key="1">
    <citation type="submission" date="2017-04" db="EMBL/GenBank/DDBJ databases">
        <authorList>
            <person name="Afonso C.L."/>
            <person name="Miller P.J."/>
            <person name="Scott M.A."/>
            <person name="Spackman E."/>
            <person name="Goraichik I."/>
            <person name="Dimitrov K.M."/>
            <person name="Suarez D.L."/>
            <person name="Swayne D.E."/>
        </authorList>
    </citation>
    <scope>NUCLEOTIDE SEQUENCE [LARGE SCALE GENOMIC DNA]</scope>
    <source>
        <strain evidence="1 2">USBA 355</strain>
    </source>
</reference>
<gene>
    <name evidence="1" type="ORF">SAMN05428998_1833</name>
</gene>
<dbReference type="RefSeq" id="WP_085127560.1">
    <property type="nucleotide sequence ID" value="NZ_FWZX01000083.1"/>
</dbReference>
<accession>A0A1Y6CY54</accession>
<evidence type="ECO:0000313" key="1">
    <source>
        <dbReference type="EMBL" id="SMF86207.1"/>
    </source>
</evidence>
<protein>
    <submittedName>
        <fullName evidence="1">Uncharacterized protein</fullName>
    </submittedName>
</protein>
<dbReference type="EMBL" id="FWZX01000083">
    <property type="protein sequence ID" value="SMF86207.1"/>
    <property type="molecule type" value="Genomic_DNA"/>
</dbReference>